<reference evidence="2 3" key="1">
    <citation type="submission" date="2016-10" db="EMBL/GenBank/DDBJ databases">
        <authorList>
            <person name="de Groot N.N."/>
        </authorList>
    </citation>
    <scope>NUCLEOTIDE SEQUENCE [LARGE SCALE GENOMIC DNA]</scope>
    <source>
        <strain evidence="2 3">KH2T6</strain>
    </source>
</reference>
<dbReference type="Proteomes" id="UP000186015">
    <property type="component" value="Unassembled WGS sequence"/>
</dbReference>
<proteinExistence type="predicted"/>
<evidence type="ECO:0000256" key="1">
    <source>
        <dbReference type="SAM" id="Phobius"/>
    </source>
</evidence>
<keyword evidence="1" id="KW-1133">Transmembrane helix</keyword>
<dbReference type="OrthoDB" id="1822586at2"/>
<sequence length="126" mass="13958">MEDNVKEEFETYGIADLEQIIYEQRDLYSEEDIETAKEVLDRKRRDAAAGISRTEALLAKDNDVLCTLLCICILLNPLCGIIALIGVGVKGSSKSKKYIKPMIGATVVSITLAVFLFFGGFMSFLK</sequence>
<organism evidence="2 3">
    <name type="scientific">Ruminococcus albus</name>
    <dbReference type="NCBI Taxonomy" id="1264"/>
    <lineage>
        <taxon>Bacteria</taxon>
        <taxon>Bacillati</taxon>
        <taxon>Bacillota</taxon>
        <taxon>Clostridia</taxon>
        <taxon>Eubacteriales</taxon>
        <taxon>Oscillospiraceae</taxon>
        <taxon>Ruminococcus</taxon>
    </lineage>
</organism>
<name>A0A1H7JHY8_RUMAL</name>
<gene>
    <name evidence="2" type="ORF">SAMN05216469_10571</name>
</gene>
<evidence type="ECO:0000313" key="2">
    <source>
        <dbReference type="EMBL" id="SEK74239.1"/>
    </source>
</evidence>
<dbReference type="AlphaFoldDB" id="A0A1H7JHY8"/>
<feature type="transmembrane region" description="Helical" evidence="1">
    <location>
        <begin position="101"/>
        <end position="125"/>
    </location>
</feature>
<keyword evidence="1" id="KW-0472">Membrane</keyword>
<feature type="transmembrane region" description="Helical" evidence="1">
    <location>
        <begin position="64"/>
        <end position="89"/>
    </location>
</feature>
<dbReference type="EMBL" id="FOAT01000005">
    <property type="protein sequence ID" value="SEK74239.1"/>
    <property type="molecule type" value="Genomic_DNA"/>
</dbReference>
<evidence type="ECO:0000313" key="3">
    <source>
        <dbReference type="Proteomes" id="UP000186015"/>
    </source>
</evidence>
<evidence type="ECO:0008006" key="4">
    <source>
        <dbReference type="Google" id="ProtNLM"/>
    </source>
</evidence>
<protein>
    <recommendedName>
        <fullName evidence="4">DUF4190 domain-containing protein</fullName>
    </recommendedName>
</protein>
<keyword evidence="1" id="KW-0812">Transmembrane</keyword>
<accession>A0A1H7JHY8</accession>
<dbReference type="RefSeq" id="WP_074831892.1">
    <property type="nucleotide sequence ID" value="NZ_FOAT01000005.1"/>
</dbReference>